<reference evidence="3 6" key="2">
    <citation type="submission" date="2019-07" db="EMBL/GenBank/DDBJ databases">
        <title>Whole genome shotgun sequence of Lactobacillus siliginis NBRC 101315.</title>
        <authorList>
            <person name="Hosoyama A."/>
            <person name="Uohara A."/>
            <person name="Ohji S."/>
            <person name="Ichikawa N."/>
        </authorList>
    </citation>
    <scope>NUCLEOTIDE SEQUENCE [LARGE SCALE GENOMIC DNA]</scope>
    <source>
        <strain evidence="3 6">NBRC 101315</strain>
    </source>
</reference>
<dbReference type="EMBL" id="BJUD01000042">
    <property type="protein sequence ID" value="GEK29286.1"/>
    <property type="molecule type" value="Genomic_DNA"/>
</dbReference>
<dbReference type="PROSITE" id="PS50110">
    <property type="entry name" value="RESPONSE_REGULATORY"/>
    <property type="match status" value="1"/>
</dbReference>
<dbReference type="Proteomes" id="UP000051139">
    <property type="component" value="Unassembled WGS sequence"/>
</dbReference>
<sequence>MNFYILNNDQATIDTLQDVIEADFDNVLIGVTNDPVKAYDDMLQLRVDIMLVSYELSGTTGISLIESLEKVHSNPRFIMTADKLTPAIKSAAYQAGCDFILVQPPNLQEAKHMIRFIATQVKLISRLRTIYDLSATSTSPYQLPQADQRQQFDQINRTLRFLGISAENGSKDIRRIIRLMVDQNIDFNEVDFERDLNLTEHQKKVVYQRIRRAIKVGIINLAAMCIDYPENDVLLEYANNLFEYQNVHIEIQRLKNAGGAQSKVSIQHFFDGLLQGARAD</sequence>
<dbReference type="InterPro" id="IPR011006">
    <property type="entry name" value="CheY-like_superfamily"/>
</dbReference>
<feature type="domain" description="Response regulatory" evidence="2">
    <location>
        <begin position="2"/>
        <end position="118"/>
    </location>
</feature>
<comment type="caution">
    <text evidence="1">Lacks conserved residue(s) required for the propagation of feature annotation.</text>
</comment>
<dbReference type="SUPFAM" id="SSF52172">
    <property type="entry name" value="CheY-like"/>
    <property type="match status" value="1"/>
</dbReference>
<dbReference type="GO" id="GO:0000160">
    <property type="term" value="P:phosphorelay signal transduction system"/>
    <property type="evidence" value="ECO:0007669"/>
    <property type="project" value="InterPro"/>
</dbReference>
<dbReference type="EMBL" id="JQCB01000006">
    <property type="protein sequence ID" value="KRN96025.1"/>
    <property type="molecule type" value="Genomic_DNA"/>
</dbReference>
<evidence type="ECO:0000256" key="1">
    <source>
        <dbReference type="PROSITE-ProRule" id="PRU00169"/>
    </source>
</evidence>
<accession>A0A0R2L2K2</accession>
<evidence type="ECO:0000313" key="4">
    <source>
        <dbReference type="EMBL" id="KRN96025.1"/>
    </source>
</evidence>
<evidence type="ECO:0000313" key="5">
    <source>
        <dbReference type="Proteomes" id="UP000051139"/>
    </source>
</evidence>
<name>A0A0R2L2K2_9LACO</name>
<dbReference type="InterPro" id="IPR013972">
    <property type="entry name" value="YcbB"/>
</dbReference>
<dbReference type="AlphaFoldDB" id="A0A0R2L2K2"/>
<dbReference type="PATRIC" id="fig|348151.3.peg.1757"/>
<protein>
    <submittedName>
        <fullName evidence="4">Two-component response regulator</fullName>
    </submittedName>
</protein>
<organism evidence="4 5">
    <name type="scientific">Furfurilactobacillus siliginis</name>
    <dbReference type="NCBI Taxonomy" id="348151"/>
    <lineage>
        <taxon>Bacteria</taxon>
        <taxon>Bacillati</taxon>
        <taxon>Bacillota</taxon>
        <taxon>Bacilli</taxon>
        <taxon>Lactobacillales</taxon>
        <taxon>Lactobacillaceae</taxon>
        <taxon>Furfurilactobacillus</taxon>
    </lineage>
</organism>
<reference evidence="4 5" key="1">
    <citation type="journal article" date="2015" name="Genome Announc.">
        <title>Expanding the biotechnology potential of lactobacilli through comparative genomics of 213 strains and associated genera.</title>
        <authorList>
            <person name="Sun Z."/>
            <person name="Harris H.M."/>
            <person name="McCann A."/>
            <person name="Guo C."/>
            <person name="Argimon S."/>
            <person name="Zhang W."/>
            <person name="Yang X."/>
            <person name="Jeffery I.B."/>
            <person name="Cooney J.C."/>
            <person name="Kagawa T.F."/>
            <person name="Liu W."/>
            <person name="Song Y."/>
            <person name="Salvetti E."/>
            <person name="Wrobel A."/>
            <person name="Rasinkangas P."/>
            <person name="Parkhill J."/>
            <person name="Rea M.C."/>
            <person name="O'Sullivan O."/>
            <person name="Ritari J."/>
            <person name="Douillard F.P."/>
            <person name="Paul Ross R."/>
            <person name="Yang R."/>
            <person name="Briner A.E."/>
            <person name="Felis G.E."/>
            <person name="de Vos W.M."/>
            <person name="Barrangou R."/>
            <person name="Klaenhammer T.R."/>
            <person name="Caufield P.W."/>
            <person name="Cui Y."/>
            <person name="Zhang H."/>
            <person name="O'Toole P.W."/>
        </authorList>
    </citation>
    <scope>NUCLEOTIDE SEQUENCE [LARGE SCALE GENOMIC DNA]</scope>
    <source>
        <strain evidence="4 5">DSM 22696</strain>
    </source>
</reference>
<gene>
    <name evidence="4" type="ORF">IV55_GL001705</name>
    <name evidence="3" type="ORF">LSI01_15970</name>
</gene>
<dbReference type="RefSeq" id="WP_057810227.1">
    <property type="nucleotide sequence ID" value="NZ_BJUD01000042.1"/>
</dbReference>
<dbReference type="Proteomes" id="UP000321429">
    <property type="component" value="Unassembled WGS sequence"/>
</dbReference>
<dbReference type="OrthoDB" id="9780153at2"/>
<keyword evidence="5" id="KW-1185">Reference proteome</keyword>
<dbReference type="Pfam" id="PF08664">
    <property type="entry name" value="YcbB"/>
    <property type="match status" value="1"/>
</dbReference>
<dbReference type="STRING" id="348151.IV55_GL001705"/>
<evidence type="ECO:0000313" key="6">
    <source>
        <dbReference type="Proteomes" id="UP000321429"/>
    </source>
</evidence>
<evidence type="ECO:0000313" key="3">
    <source>
        <dbReference type="EMBL" id="GEK29286.1"/>
    </source>
</evidence>
<evidence type="ECO:0000259" key="2">
    <source>
        <dbReference type="PROSITE" id="PS50110"/>
    </source>
</evidence>
<comment type="caution">
    <text evidence="4">The sequence shown here is derived from an EMBL/GenBank/DDBJ whole genome shotgun (WGS) entry which is preliminary data.</text>
</comment>
<dbReference type="Gene3D" id="3.40.50.2300">
    <property type="match status" value="1"/>
</dbReference>
<dbReference type="InterPro" id="IPR001789">
    <property type="entry name" value="Sig_transdc_resp-reg_receiver"/>
</dbReference>
<proteinExistence type="predicted"/>